<dbReference type="AlphaFoldDB" id="A0A151N346"/>
<proteinExistence type="predicted"/>
<dbReference type="Proteomes" id="UP000050525">
    <property type="component" value="Unassembled WGS sequence"/>
</dbReference>
<reference evidence="1 2" key="1">
    <citation type="journal article" date="2012" name="Genome Biol.">
        <title>Sequencing three crocodilian genomes to illuminate the evolution of archosaurs and amniotes.</title>
        <authorList>
            <person name="St John J.A."/>
            <person name="Braun E.L."/>
            <person name="Isberg S.R."/>
            <person name="Miles L.G."/>
            <person name="Chong A.Y."/>
            <person name="Gongora J."/>
            <person name="Dalzell P."/>
            <person name="Moran C."/>
            <person name="Bed'hom B."/>
            <person name="Abzhanov A."/>
            <person name="Burgess S.C."/>
            <person name="Cooksey A.M."/>
            <person name="Castoe T.A."/>
            <person name="Crawford N.G."/>
            <person name="Densmore L.D."/>
            <person name="Drew J.C."/>
            <person name="Edwards S.V."/>
            <person name="Faircloth B.C."/>
            <person name="Fujita M.K."/>
            <person name="Greenwold M.J."/>
            <person name="Hoffmann F.G."/>
            <person name="Howard J.M."/>
            <person name="Iguchi T."/>
            <person name="Janes D.E."/>
            <person name="Khan S.Y."/>
            <person name="Kohno S."/>
            <person name="de Koning A.J."/>
            <person name="Lance S.L."/>
            <person name="McCarthy F.M."/>
            <person name="McCormack J.E."/>
            <person name="Merchant M.E."/>
            <person name="Peterson D.G."/>
            <person name="Pollock D.D."/>
            <person name="Pourmand N."/>
            <person name="Raney B.J."/>
            <person name="Roessler K.A."/>
            <person name="Sanford J.R."/>
            <person name="Sawyer R.H."/>
            <person name="Schmidt C.J."/>
            <person name="Triplett E.W."/>
            <person name="Tuberville T.D."/>
            <person name="Venegas-Anaya M."/>
            <person name="Howard J.T."/>
            <person name="Jarvis E.D."/>
            <person name="Guillette L.J.Jr."/>
            <person name="Glenn T.C."/>
            <person name="Green R.E."/>
            <person name="Ray D.A."/>
        </authorList>
    </citation>
    <scope>NUCLEOTIDE SEQUENCE [LARGE SCALE GENOMIC DNA]</scope>
    <source>
        <strain evidence="1">KSC_2009_1</strain>
    </source>
</reference>
<comment type="caution">
    <text evidence="1">The sequence shown here is derived from an EMBL/GenBank/DDBJ whole genome shotgun (WGS) entry which is preliminary data.</text>
</comment>
<evidence type="ECO:0000313" key="1">
    <source>
        <dbReference type="EMBL" id="KYO31256.1"/>
    </source>
</evidence>
<gene>
    <name evidence="1" type="ORF">Y1Q_0016571</name>
</gene>
<keyword evidence="2" id="KW-1185">Reference proteome</keyword>
<sequence length="97" mass="11155">MVRKLASVYAPLLRKEINWKSFGTTCQPDLPIWKWRQRGSGSISVVCSCEPRLTFNSKFLNFLKLRAYYWIIKREKEGRSPSARRDMCSCACSSAGS</sequence>
<name>A0A151N346_ALLMI</name>
<dbReference type="EMBL" id="AKHW03004113">
    <property type="protein sequence ID" value="KYO31256.1"/>
    <property type="molecule type" value="Genomic_DNA"/>
</dbReference>
<protein>
    <submittedName>
        <fullName evidence="1">Uncharacterized protein</fullName>
    </submittedName>
</protein>
<organism evidence="1 2">
    <name type="scientific">Alligator mississippiensis</name>
    <name type="common">American alligator</name>
    <dbReference type="NCBI Taxonomy" id="8496"/>
    <lineage>
        <taxon>Eukaryota</taxon>
        <taxon>Metazoa</taxon>
        <taxon>Chordata</taxon>
        <taxon>Craniata</taxon>
        <taxon>Vertebrata</taxon>
        <taxon>Euteleostomi</taxon>
        <taxon>Archelosauria</taxon>
        <taxon>Archosauria</taxon>
        <taxon>Crocodylia</taxon>
        <taxon>Alligatoridae</taxon>
        <taxon>Alligatorinae</taxon>
        <taxon>Alligator</taxon>
    </lineage>
</organism>
<evidence type="ECO:0000313" key="2">
    <source>
        <dbReference type="Proteomes" id="UP000050525"/>
    </source>
</evidence>
<accession>A0A151N346</accession>